<keyword evidence="11" id="KW-0808">Transferase</keyword>
<dbReference type="CDD" id="cd06223">
    <property type="entry name" value="PRTases_typeI"/>
    <property type="match status" value="1"/>
</dbReference>
<evidence type="ECO:0000256" key="7">
    <source>
        <dbReference type="ARBA" id="ARBA00011893"/>
    </source>
</evidence>
<evidence type="ECO:0000256" key="3">
    <source>
        <dbReference type="ARBA" id="ARBA00004496"/>
    </source>
</evidence>
<name>A0AAW2H5Z3_9NEOP</name>
<dbReference type="PANTHER" id="PTHR32315">
    <property type="entry name" value="ADENINE PHOSPHORIBOSYLTRANSFERASE"/>
    <property type="match status" value="1"/>
</dbReference>
<dbReference type="InterPro" id="IPR029057">
    <property type="entry name" value="PRTase-like"/>
</dbReference>
<gene>
    <name evidence="14" type="ORF">PYX00_011109</name>
</gene>
<comment type="subcellular location">
    <subcellularLocation>
        <location evidence="3">Cytoplasm</location>
    </subcellularLocation>
</comment>
<evidence type="ECO:0000259" key="13">
    <source>
        <dbReference type="Pfam" id="PF00156"/>
    </source>
</evidence>
<dbReference type="EC" id="2.4.2.7" evidence="7"/>
<dbReference type="SUPFAM" id="SSF53271">
    <property type="entry name" value="PRTase-like"/>
    <property type="match status" value="1"/>
</dbReference>
<dbReference type="EMBL" id="JARGDH010000093">
    <property type="protein sequence ID" value="KAL0263810.1"/>
    <property type="molecule type" value="Genomic_DNA"/>
</dbReference>
<organism evidence="14">
    <name type="scientific">Menopon gallinae</name>
    <name type="common">poultry shaft louse</name>
    <dbReference type="NCBI Taxonomy" id="328185"/>
    <lineage>
        <taxon>Eukaryota</taxon>
        <taxon>Metazoa</taxon>
        <taxon>Ecdysozoa</taxon>
        <taxon>Arthropoda</taxon>
        <taxon>Hexapoda</taxon>
        <taxon>Insecta</taxon>
        <taxon>Pterygota</taxon>
        <taxon>Neoptera</taxon>
        <taxon>Paraneoptera</taxon>
        <taxon>Psocodea</taxon>
        <taxon>Troctomorpha</taxon>
        <taxon>Phthiraptera</taxon>
        <taxon>Amblycera</taxon>
        <taxon>Menoponidae</taxon>
        <taxon>Menopon</taxon>
    </lineage>
</organism>
<evidence type="ECO:0000256" key="9">
    <source>
        <dbReference type="ARBA" id="ARBA00022490"/>
    </source>
</evidence>
<dbReference type="GO" id="GO:0044209">
    <property type="term" value="P:AMP salvage"/>
    <property type="evidence" value="ECO:0007669"/>
    <property type="project" value="TreeGrafter"/>
</dbReference>
<evidence type="ECO:0000256" key="8">
    <source>
        <dbReference type="ARBA" id="ARBA00017366"/>
    </source>
</evidence>
<proteinExistence type="inferred from homology"/>
<dbReference type="GO" id="GO:0003999">
    <property type="term" value="F:adenine phosphoribosyltransferase activity"/>
    <property type="evidence" value="ECO:0007669"/>
    <property type="project" value="UniProtKB-EC"/>
</dbReference>
<comment type="function">
    <text evidence="2">Catalyzes a salvage reaction resulting in the formation of AMP, that is energically less costly than de novo synthesis.</text>
</comment>
<dbReference type="GO" id="GO:0006168">
    <property type="term" value="P:adenine salvage"/>
    <property type="evidence" value="ECO:0007669"/>
    <property type="project" value="InterPro"/>
</dbReference>
<evidence type="ECO:0000256" key="6">
    <source>
        <dbReference type="ARBA" id="ARBA00011738"/>
    </source>
</evidence>
<dbReference type="Pfam" id="PF00156">
    <property type="entry name" value="Pribosyltran"/>
    <property type="match status" value="1"/>
</dbReference>
<evidence type="ECO:0000256" key="11">
    <source>
        <dbReference type="ARBA" id="ARBA00022679"/>
    </source>
</evidence>
<dbReference type="InterPro" id="IPR000836">
    <property type="entry name" value="PRTase_dom"/>
</dbReference>
<evidence type="ECO:0000256" key="12">
    <source>
        <dbReference type="ARBA" id="ARBA00022726"/>
    </source>
</evidence>
<keyword evidence="9" id="KW-0963">Cytoplasm</keyword>
<dbReference type="GO" id="GO:0006166">
    <property type="term" value="P:purine ribonucleoside salvage"/>
    <property type="evidence" value="ECO:0007669"/>
    <property type="project" value="UniProtKB-KW"/>
</dbReference>
<dbReference type="GO" id="GO:0005737">
    <property type="term" value="C:cytoplasm"/>
    <property type="evidence" value="ECO:0007669"/>
    <property type="project" value="UniProtKB-SubCell"/>
</dbReference>
<dbReference type="FunFam" id="3.40.50.2020:FF:000004">
    <property type="entry name" value="Adenine phosphoribosyltransferase"/>
    <property type="match status" value="1"/>
</dbReference>
<evidence type="ECO:0000256" key="2">
    <source>
        <dbReference type="ARBA" id="ARBA00003968"/>
    </source>
</evidence>
<comment type="subunit">
    <text evidence="6">Homodimer.</text>
</comment>
<evidence type="ECO:0000313" key="14">
    <source>
        <dbReference type="EMBL" id="KAL0263810.1"/>
    </source>
</evidence>
<comment type="similarity">
    <text evidence="5">Belongs to the purine/pyrimidine phosphoribosyltransferase family.</text>
</comment>
<comment type="catalytic activity">
    <reaction evidence="1">
        <text>AMP + diphosphate = 5-phospho-alpha-D-ribose 1-diphosphate + adenine</text>
        <dbReference type="Rhea" id="RHEA:16609"/>
        <dbReference type="ChEBI" id="CHEBI:16708"/>
        <dbReference type="ChEBI" id="CHEBI:33019"/>
        <dbReference type="ChEBI" id="CHEBI:58017"/>
        <dbReference type="ChEBI" id="CHEBI:456215"/>
        <dbReference type="EC" id="2.4.2.7"/>
    </reaction>
</comment>
<reference evidence="14" key="1">
    <citation type="journal article" date="2024" name="Gigascience">
        <title>Chromosome-level genome of the poultry shaft louse Menopon gallinae provides insight into the host-switching and adaptive evolution of parasitic lice.</title>
        <authorList>
            <person name="Xu Y."/>
            <person name="Ma L."/>
            <person name="Liu S."/>
            <person name="Liang Y."/>
            <person name="Liu Q."/>
            <person name="He Z."/>
            <person name="Tian L."/>
            <person name="Duan Y."/>
            <person name="Cai W."/>
            <person name="Li H."/>
            <person name="Song F."/>
        </authorList>
    </citation>
    <scope>NUCLEOTIDE SEQUENCE</scope>
    <source>
        <strain evidence="14">Cailab_2023a</strain>
    </source>
</reference>
<evidence type="ECO:0000256" key="5">
    <source>
        <dbReference type="ARBA" id="ARBA00008391"/>
    </source>
</evidence>
<sequence>MNLENYINKIPDFPKKNILFYDMAPLLASADAWQFAVNKICDLVKQFNPDYLAGIESRGFLISAAIATKLKLGSILIRKKGKTPGEKISYSYKLEYGEDTLELNKCVIEPNKKVVILDDVLATGGTINASTHLLNKAELIPLSAICILELTTLHGRNNISIPTLSLLKV</sequence>
<evidence type="ECO:0000256" key="10">
    <source>
        <dbReference type="ARBA" id="ARBA00022676"/>
    </source>
</evidence>
<dbReference type="PANTHER" id="PTHR32315:SF3">
    <property type="entry name" value="ADENINE PHOSPHORIBOSYLTRANSFERASE"/>
    <property type="match status" value="1"/>
</dbReference>
<dbReference type="InterPro" id="IPR050054">
    <property type="entry name" value="UPRTase/APRTase"/>
</dbReference>
<dbReference type="Gene3D" id="3.40.50.2020">
    <property type="match status" value="1"/>
</dbReference>
<comment type="pathway">
    <text evidence="4">Purine metabolism; AMP biosynthesis via salvage pathway; AMP from adenine: step 1/1.</text>
</comment>
<dbReference type="InterPro" id="IPR005764">
    <property type="entry name" value="Ade_phspho_trans"/>
</dbReference>
<evidence type="ECO:0000256" key="1">
    <source>
        <dbReference type="ARBA" id="ARBA00000868"/>
    </source>
</evidence>
<keyword evidence="10" id="KW-0328">Glycosyltransferase</keyword>
<accession>A0AAW2H5Z3</accession>
<evidence type="ECO:0000256" key="4">
    <source>
        <dbReference type="ARBA" id="ARBA00004659"/>
    </source>
</evidence>
<protein>
    <recommendedName>
        <fullName evidence="8">Adenine phosphoribosyltransferase</fullName>
        <ecNumber evidence="7">2.4.2.7</ecNumber>
    </recommendedName>
</protein>
<dbReference type="HAMAP" id="MF_00004">
    <property type="entry name" value="Aden_phosphoribosyltr"/>
    <property type="match status" value="1"/>
</dbReference>
<dbReference type="GO" id="GO:0016208">
    <property type="term" value="F:AMP binding"/>
    <property type="evidence" value="ECO:0007669"/>
    <property type="project" value="TreeGrafter"/>
</dbReference>
<dbReference type="AlphaFoldDB" id="A0AAW2H5Z3"/>
<comment type="caution">
    <text evidence="14">The sequence shown here is derived from an EMBL/GenBank/DDBJ whole genome shotgun (WGS) entry which is preliminary data.</text>
</comment>
<keyword evidence="12" id="KW-0660">Purine salvage</keyword>
<feature type="domain" description="Phosphoribosyltransferase" evidence="13">
    <location>
        <begin position="42"/>
        <end position="139"/>
    </location>
</feature>
<dbReference type="NCBIfam" id="NF002636">
    <property type="entry name" value="PRK02304.1-5"/>
    <property type="match status" value="1"/>
</dbReference>
<dbReference type="GO" id="GO:0002055">
    <property type="term" value="F:adenine binding"/>
    <property type="evidence" value="ECO:0007669"/>
    <property type="project" value="TreeGrafter"/>
</dbReference>